<dbReference type="Proteomes" id="UP001320154">
    <property type="component" value="Unassembled WGS sequence"/>
</dbReference>
<dbReference type="InterPro" id="IPR024467">
    <property type="entry name" value="Xre/MbcA/ParS-like_toxin-bd"/>
</dbReference>
<comment type="caution">
    <text evidence="2">The sequence shown here is derived from an EMBL/GenBank/DDBJ whole genome shotgun (WGS) entry which is preliminary data.</text>
</comment>
<protein>
    <submittedName>
        <fullName evidence="2">DUF2384 domain-containing protein</fullName>
    </submittedName>
</protein>
<organism evidence="2 3">
    <name type="scientific">Billgrantia desiderata</name>
    <dbReference type="NCBI Taxonomy" id="52021"/>
    <lineage>
        <taxon>Bacteria</taxon>
        <taxon>Pseudomonadati</taxon>
        <taxon>Pseudomonadota</taxon>
        <taxon>Gammaproteobacteria</taxon>
        <taxon>Oceanospirillales</taxon>
        <taxon>Halomonadaceae</taxon>
        <taxon>Billgrantia</taxon>
    </lineage>
</organism>
<dbReference type="RefSeq" id="WP_234251638.1">
    <property type="nucleotide sequence ID" value="NZ_JABFTQ010000019.1"/>
</dbReference>
<sequence>MTRRSDTPHKWLPMPETVYPEKYHAVAVWRAAIGLFEGDRAAADRWLHQEVMGLGAKRPVDVMRADPQQVLDLIGRIEHGVHT</sequence>
<name>A0ABS9BAL0_9GAMM</name>
<evidence type="ECO:0000259" key="1">
    <source>
        <dbReference type="Pfam" id="PF09722"/>
    </source>
</evidence>
<evidence type="ECO:0000313" key="2">
    <source>
        <dbReference type="EMBL" id="MCE8049180.1"/>
    </source>
</evidence>
<dbReference type="Pfam" id="PF09722">
    <property type="entry name" value="Xre_MbcA_ParS_C"/>
    <property type="match status" value="1"/>
</dbReference>
<dbReference type="EMBL" id="JABFTQ010000019">
    <property type="protein sequence ID" value="MCE8049180.1"/>
    <property type="molecule type" value="Genomic_DNA"/>
</dbReference>
<evidence type="ECO:0000313" key="3">
    <source>
        <dbReference type="Proteomes" id="UP001320154"/>
    </source>
</evidence>
<proteinExistence type="predicted"/>
<accession>A0ABS9BAL0</accession>
<keyword evidence="3" id="KW-1185">Reference proteome</keyword>
<reference evidence="2 3" key="1">
    <citation type="journal article" date="2021" name="Front. Microbiol.">
        <title>Aerobic Denitrification and Heterotrophic Sulfur Oxidation in the Genus Halomonas Revealed by Six Novel Species Characterizations and Genome-Based Analysis.</title>
        <authorList>
            <person name="Wang L."/>
            <person name="Shao Z."/>
        </authorList>
    </citation>
    <scope>NUCLEOTIDE SEQUENCE [LARGE SCALE GENOMIC DNA]</scope>
    <source>
        <strain evidence="2 3">MCCC 1A05748</strain>
    </source>
</reference>
<gene>
    <name evidence="2" type="ORF">HOP60_20930</name>
</gene>
<feature type="domain" description="Antitoxin Xre/MbcA/ParS-like toxin-binding" evidence="1">
    <location>
        <begin position="32"/>
        <end position="80"/>
    </location>
</feature>